<evidence type="ECO:0000313" key="3">
    <source>
        <dbReference type="Proteomes" id="UP001458880"/>
    </source>
</evidence>
<dbReference type="EMBL" id="JASPKY010001013">
    <property type="protein sequence ID" value="KAK9679542.1"/>
    <property type="molecule type" value="Genomic_DNA"/>
</dbReference>
<protein>
    <submittedName>
        <fullName evidence="2">Uncharacterized protein</fullName>
    </submittedName>
</protein>
<dbReference type="AlphaFoldDB" id="A0AAW1HTC4"/>
<comment type="caution">
    <text evidence="2">The sequence shown here is derived from an EMBL/GenBank/DDBJ whole genome shotgun (WGS) entry which is preliminary data.</text>
</comment>
<sequence>MLAVYGPFKARYNVAATTWMTNNPGKTISIYNINELAGLAFNKAMTRGNILSAFRKTGIQPFNADNFLEEDFLMSSATDRPATAPALEVNNTNADDNLDPRDDDIQHENR</sequence>
<dbReference type="Proteomes" id="UP001458880">
    <property type="component" value="Unassembled WGS sequence"/>
</dbReference>
<gene>
    <name evidence="2" type="ORF">QE152_g39954</name>
</gene>
<keyword evidence="3" id="KW-1185">Reference proteome</keyword>
<name>A0AAW1HTC4_POPJA</name>
<feature type="compositionally biased region" description="Basic and acidic residues" evidence="1">
    <location>
        <begin position="98"/>
        <end position="110"/>
    </location>
</feature>
<evidence type="ECO:0000313" key="2">
    <source>
        <dbReference type="EMBL" id="KAK9679542.1"/>
    </source>
</evidence>
<accession>A0AAW1HTC4</accession>
<organism evidence="2 3">
    <name type="scientific">Popillia japonica</name>
    <name type="common">Japanese beetle</name>
    <dbReference type="NCBI Taxonomy" id="7064"/>
    <lineage>
        <taxon>Eukaryota</taxon>
        <taxon>Metazoa</taxon>
        <taxon>Ecdysozoa</taxon>
        <taxon>Arthropoda</taxon>
        <taxon>Hexapoda</taxon>
        <taxon>Insecta</taxon>
        <taxon>Pterygota</taxon>
        <taxon>Neoptera</taxon>
        <taxon>Endopterygota</taxon>
        <taxon>Coleoptera</taxon>
        <taxon>Polyphaga</taxon>
        <taxon>Scarabaeiformia</taxon>
        <taxon>Scarabaeidae</taxon>
        <taxon>Rutelinae</taxon>
        <taxon>Popillia</taxon>
    </lineage>
</organism>
<proteinExistence type="predicted"/>
<feature type="region of interest" description="Disordered" evidence="1">
    <location>
        <begin position="79"/>
        <end position="110"/>
    </location>
</feature>
<evidence type="ECO:0000256" key="1">
    <source>
        <dbReference type="SAM" id="MobiDB-lite"/>
    </source>
</evidence>
<reference evidence="2 3" key="1">
    <citation type="journal article" date="2024" name="BMC Genomics">
        <title>De novo assembly and annotation of Popillia japonica's genome with initial clues to its potential as an invasive pest.</title>
        <authorList>
            <person name="Cucini C."/>
            <person name="Boschi S."/>
            <person name="Funari R."/>
            <person name="Cardaioli E."/>
            <person name="Iannotti N."/>
            <person name="Marturano G."/>
            <person name="Paoli F."/>
            <person name="Bruttini M."/>
            <person name="Carapelli A."/>
            <person name="Frati F."/>
            <person name="Nardi F."/>
        </authorList>
    </citation>
    <scope>NUCLEOTIDE SEQUENCE [LARGE SCALE GENOMIC DNA]</scope>
    <source>
        <strain evidence="2">DMR45628</strain>
    </source>
</reference>